<keyword evidence="3" id="KW-1185">Reference proteome</keyword>
<dbReference type="EMBL" id="JAWDGP010004986">
    <property type="protein sequence ID" value="KAK3760397.1"/>
    <property type="molecule type" value="Genomic_DNA"/>
</dbReference>
<comment type="caution">
    <text evidence="2">The sequence shown here is derived from an EMBL/GenBank/DDBJ whole genome shotgun (WGS) entry which is preliminary data.</text>
</comment>
<reference evidence="2" key="1">
    <citation type="journal article" date="2023" name="G3 (Bethesda)">
        <title>A reference genome for the long-term kleptoplast-retaining sea slug Elysia crispata morphotype clarki.</title>
        <authorList>
            <person name="Eastman K.E."/>
            <person name="Pendleton A.L."/>
            <person name="Shaikh M.A."/>
            <person name="Suttiyut T."/>
            <person name="Ogas R."/>
            <person name="Tomko P."/>
            <person name="Gavelis G."/>
            <person name="Widhalm J.R."/>
            <person name="Wisecaver J.H."/>
        </authorList>
    </citation>
    <scope>NUCLEOTIDE SEQUENCE</scope>
    <source>
        <strain evidence="2">ECLA1</strain>
    </source>
</reference>
<dbReference type="AlphaFoldDB" id="A0AAE1D7P4"/>
<keyword evidence="1" id="KW-0472">Membrane</keyword>
<evidence type="ECO:0000313" key="3">
    <source>
        <dbReference type="Proteomes" id="UP001283361"/>
    </source>
</evidence>
<name>A0AAE1D7P4_9GAST</name>
<accession>A0AAE1D7P4</accession>
<feature type="transmembrane region" description="Helical" evidence="1">
    <location>
        <begin position="30"/>
        <end position="48"/>
    </location>
</feature>
<sequence>MSIDDAVVLYVISAPFWPIFSNQENMTFDLVSLAFVLCSFLSLGLIIIPERKDKSVTENSCHRRHFFLSGGCELTGSSP</sequence>
<keyword evidence="1" id="KW-1133">Transmembrane helix</keyword>
<proteinExistence type="predicted"/>
<protein>
    <submittedName>
        <fullName evidence="2">Uncharacterized protein</fullName>
    </submittedName>
</protein>
<keyword evidence="1" id="KW-0812">Transmembrane</keyword>
<evidence type="ECO:0000256" key="1">
    <source>
        <dbReference type="SAM" id="Phobius"/>
    </source>
</evidence>
<evidence type="ECO:0000313" key="2">
    <source>
        <dbReference type="EMBL" id="KAK3760397.1"/>
    </source>
</evidence>
<gene>
    <name evidence="2" type="ORF">RRG08_018625</name>
</gene>
<organism evidence="2 3">
    <name type="scientific">Elysia crispata</name>
    <name type="common">lettuce slug</name>
    <dbReference type="NCBI Taxonomy" id="231223"/>
    <lineage>
        <taxon>Eukaryota</taxon>
        <taxon>Metazoa</taxon>
        <taxon>Spiralia</taxon>
        <taxon>Lophotrochozoa</taxon>
        <taxon>Mollusca</taxon>
        <taxon>Gastropoda</taxon>
        <taxon>Heterobranchia</taxon>
        <taxon>Euthyneura</taxon>
        <taxon>Panpulmonata</taxon>
        <taxon>Sacoglossa</taxon>
        <taxon>Placobranchoidea</taxon>
        <taxon>Plakobranchidae</taxon>
        <taxon>Elysia</taxon>
    </lineage>
</organism>
<dbReference type="Proteomes" id="UP001283361">
    <property type="component" value="Unassembled WGS sequence"/>
</dbReference>